<protein>
    <submittedName>
        <fullName evidence="6">Uncharacterized protein</fullName>
    </submittedName>
</protein>
<evidence type="ECO:0000256" key="3">
    <source>
        <dbReference type="ARBA" id="ARBA00022723"/>
    </source>
</evidence>
<dbReference type="InterPro" id="IPR036396">
    <property type="entry name" value="Cyt_P450_sf"/>
</dbReference>
<dbReference type="AlphaFoldDB" id="A0A423VPB5"/>
<proteinExistence type="inferred from homology"/>
<dbReference type="Proteomes" id="UP000283895">
    <property type="component" value="Unassembled WGS sequence"/>
</dbReference>
<dbReference type="InterPro" id="IPR050529">
    <property type="entry name" value="CYP450_sterol_14alpha_dmase"/>
</dbReference>
<dbReference type="OrthoDB" id="3366823at2759"/>
<sequence>MYSALRRNTQGEEGSQPPEQKRHRRITVTGASTNMHEVTRCAISTLFGPKVFETNPDLLDAFWEFDDHIFMLTLVFPPWLYPAPYQAHDRFLATIAKFWRRRRLGLTRMGPVLRPTRNRTLVLEYAGRLSSGSEMLGLVTRLPLQRWEHSFLRNQNSNTIPTTMWALIEVFRDKALLQALREEISVSTELLRLHMNFNIIRNLNEPITVERFQPFKGAMLQVPMLPAHYDESFWGSEGHPASEFWAEHHIEYEKRIDTGNVTRKGTFSGWET</sequence>
<reference evidence="6 7" key="1">
    <citation type="submission" date="2015-09" db="EMBL/GenBank/DDBJ databases">
        <title>Host preference determinants of Valsa canker pathogens revealed by comparative genomics.</title>
        <authorList>
            <person name="Yin Z."/>
            <person name="Huang L."/>
        </authorList>
    </citation>
    <scope>NUCLEOTIDE SEQUENCE [LARGE SCALE GENOMIC DNA]</scope>
    <source>
        <strain evidence="6 7">03-1</strain>
    </source>
</reference>
<dbReference type="GO" id="GO:0020037">
    <property type="term" value="F:heme binding"/>
    <property type="evidence" value="ECO:0007669"/>
    <property type="project" value="InterPro"/>
</dbReference>
<dbReference type="PANTHER" id="PTHR24304:SF2">
    <property type="entry name" value="24-HYDROXYCHOLESTEROL 7-ALPHA-HYDROXYLASE"/>
    <property type="match status" value="1"/>
</dbReference>
<organism evidence="6 7">
    <name type="scientific">Cytospora schulzeri</name>
    <dbReference type="NCBI Taxonomy" id="448051"/>
    <lineage>
        <taxon>Eukaryota</taxon>
        <taxon>Fungi</taxon>
        <taxon>Dikarya</taxon>
        <taxon>Ascomycota</taxon>
        <taxon>Pezizomycotina</taxon>
        <taxon>Sordariomycetes</taxon>
        <taxon>Sordariomycetidae</taxon>
        <taxon>Diaporthales</taxon>
        <taxon>Cytosporaceae</taxon>
        <taxon>Cytospora</taxon>
    </lineage>
</organism>
<feature type="region of interest" description="Disordered" evidence="5">
    <location>
        <begin position="1"/>
        <end position="30"/>
    </location>
</feature>
<evidence type="ECO:0000256" key="4">
    <source>
        <dbReference type="ARBA" id="ARBA00023004"/>
    </source>
</evidence>
<dbReference type="GO" id="GO:0005506">
    <property type="term" value="F:iron ion binding"/>
    <property type="evidence" value="ECO:0007669"/>
    <property type="project" value="InterPro"/>
</dbReference>
<dbReference type="Gene3D" id="1.10.630.10">
    <property type="entry name" value="Cytochrome P450"/>
    <property type="match status" value="1"/>
</dbReference>
<comment type="similarity">
    <text evidence="1">Belongs to the cytochrome P450 family.</text>
</comment>
<name>A0A423VPB5_9PEZI</name>
<dbReference type="GO" id="GO:0016705">
    <property type="term" value="F:oxidoreductase activity, acting on paired donors, with incorporation or reduction of molecular oxygen"/>
    <property type="evidence" value="ECO:0007669"/>
    <property type="project" value="InterPro"/>
</dbReference>
<evidence type="ECO:0000313" key="6">
    <source>
        <dbReference type="EMBL" id="ROV92768.1"/>
    </source>
</evidence>
<evidence type="ECO:0000256" key="1">
    <source>
        <dbReference type="ARBA" id="ARBA00010617"/>
    </source>
</evidence>
<comment type="caution">
    <text evidence="6">The sequence shown here is derived from an EMBL/GenBank/DDBJ whole genome shotgun (WGS) entry which is preliminary data.</text>
</comment>
<dbReference type="SUPFAM" id="SSF48264">
    <property type="entry name" value="Cytochrome P450"/>
    <property type="match status" value="1"/>
</dbReference>
<dbReference type="STRING" id="356882.A0A423VPB5"/>
<dbReference type="EMBL" id="LKEA01000048">
    <property type="protein sequence ID" value="ROV92768.1"/>
    <property type="molecule type" value="Genomic_DNA"/>
</dbReference>
<feature type="compositionally biased region" description="Polar residues" evidence="5">
    <location>
        <begin position="1"/>
        <end position="13"/>
    </location>
</feature>
<dbReference type="GO" id="GO:0008395">
    <property type="term" value="F:steroid hydroxylase activity"/>
    <property type="evidence" value="ECO:0007669"/>
    <property type="project" value="TreeGrafter"/>
</dbReference>
<evidence type="ECO:0000256" key="2">
    <source>
        <dbReference type="ARBA" id="ARBA00022617"/>
    </source>
</evidence>
<dbReference type="PANTHER" id="PTHR24304">
    <property type="entry name" value="CYTOCHROME P450 FAMILY 7"/>
    <property type="match status" value="1"/>
</dbReference>
<evidence type="ECO:0000313" key="7">
    <source>
        <dbReference type="Proteomes" id="UP000283895"/>
    </source>
</evidence>
<accession>A0A423VPB5</accession>
<keyword evidence="7" id="KW-1185">Reference proteome</keyword>
<evidence type="ECO:0000256" key="5">
    <source>
        <dbReference type="SAM" id="MobiDB-lite"/>
    </source>
</evidence>
<keyword evidence="3" id="KW-0479">Metal-binding</keyword>
<keyword evidence="4" id="KW-0408">Iron</keyword>
<keyword evidence="2" id="KW-0349">Heme</keyword>
<gene>
    <name evidence="6" type="ORF">VMCG_09080</name>
</gene>